<evidence type="ECO:0000313" key="1">
    <source>
        <dbReference type="EMBL" id="GAA5798044.1"/>
    </source>
</evidence>
<organism evidence="1 2">
    <name type="scientific">Helicostylum pulchrum</name>
    <dbReference type="NCBI Taxonomy" id="562976"/>
    <lineage>
        <taxon>Eukaryota</taxon>
        <taxon>Fungi</taxon>
        <taxon>Fungi incertae sedis</taxon>
        <taxon>Mucoromycota</taxon>
        <taxon>Mucoromycotina</taxon>
        <taxon>Mucoromycetes</taxon>
        <taxon>Mucorales</taxon>
        <taxon>Mucorineae</taxon>
        <taxon>Mucoraceae</taxon>
        <taxon>Helicostylum</taxon>
    </lineage>
</organism>
<sequence>MREKKKRLTSSLFVAVAFALSANAAILGKRNISAPVQLCKEDIDTVSLQINVLTAGLDGFVVSSGYTGLLALREQTQILEAQLKKTITNCCTYVGAVTNEEVDAVVSAVGPVIPQAINALALAKTKKC</sequence>
<evidence type="ECO:0000313" key="2">
    <source>
        <dbReference type="Proteomes" id="UP001476247"/>
    </source>
</evidence>
<dbReference type="EMBL" id="BAABUJ010000009">
    <property type="protein sequence ID" value="GAA5798044.1"/>
    <property type="molecule type" value="Genomic_DNA"/>
</dbReference>
<name>A0ABP9XTE3_9FUNG</name>
<dbReference type="Proteomes" id="UP001476247">
    <property type="component" value="Unassembled WGS sequence"/>
</dbReference>
<gene>
    <name evidence="1" type="ORF">HPULCUR_003442</name>
</gene>
<accession>A0ABP9XTE3</accession>
<proteinExistence type="predicted"/>
<comment type="caution">
    <text evidence="1">The sequence shown here is derived from an EMBL/GenBank/DDBJ whole genome shotgun (WGS) entry which is preliminary data.</text>
</comment>
<protein>
    <submittedName>
        <fullName evidence="1">Uncharacterized protein</fullName>
    </submittedName>
</protein>
<keyword evidence="2" id="KW-1185">Reference proteome</keyword>
<reference evidence="1 2" key="1">
    <citation type="submission" date="2024-04" db="EMBL/GenBank/DDBJ databases">
        <title>genome sequences of Mucor flavus KT1a and Helicostylum pulchrum KT1b strains isolation_sourced from the surface of a dry-aged beef.</title>
        <authorList>
            <person name="Toyotome T."/>
            <person name="Hosono M."/>
            <person name="Torimaru M."/>
            <person name="Fukuda K."/>
            <person name="Mikami N."/>
        </authorList>
    </citation>
    <scope>NUCLEOTIDE SEQUENCE [LARGE SCALE GENOMIC DNA]</scope>
    <source>
        <strain evidence="1 2">KT1b</strain>
    </source>
</reference>